<evidence type="ECO:0000256" key="10">
    <source>
        <dbReference type="ARBA" id="ARBA00022840"/>
    </source>
</evidence>
<comment type="similarity">
    <text evidence="11">Belongs to the protein kinase superfamily. Ser/Thr protein kinase family. CDPK subfamily.</text>
</comment>
<dbReference type="PROSITE" id="PS50011">
    <property type="entry name" value="PROTEIN_KINASE_DOM"/>
    <property type="match status" value="1"/>
</dbReference>
<evidence type="ECO:0000256" key="8">
    <source>
        <dbReference type="ARBA" id="ARBA00022777"/>
    </source>
</evidence>
<dbReference type="InterPro" id="IPR011009">
    <property type="entry name" value="Kinase-like_dom_sf"/>
</dbReference>
<dbReference type="GO" id="GO:0046872">
    <property type="term" value="F:metal ion binding"/>
    <property type="evidence" value="ECO:0007669"/>
    <property type="project" value="UniProtKB-KW"/>
</dbReference>
<dbReference type="Gene3D" id="3.30.200.20">
    <property type="entry name" value="Phosphorylase Kinase, domain 1"/>
    <property type="match status" value="1"/>
</dbReference>
<evidence type="ECO:0000256" key="13">
    <source>
        <dbReference type="ARBA" id="ARBA00048679"/>
    </source>
</evidence>
<dbReference type="PANTHER" id="PTHR24347">
    <property type="entry name" value="SERINE/THREONINE-PROTEIN KINASE"/>
    <property type="match status" value="1"/>
</dbReference>
<feature type="non-terminal residue" evidence="16">
    <location>
        <position position="1"/>
    </location>
</feature>
<keyword evidence="7 14" id="KW-0547">Nucleotide-binding</keyword>
<evidence type="ECO:0000256" key="7">
    <source>
        <dbReference type="ARBA" id="ARBA00022741"/>
    </source>
</evidence>
<evidence type="ECO:0000256" key="9">
    <source>
        <dbReference type="ARBA" id="ARBA00022837"/>
    </source>
</evidence>
<keyword evidence="3" id="KW-0723">Serine/threonine-protein kinase</keyword>
<evidence type="ECO:0000259" key="15">
    <source>
        <dbReference type="PROSITE" id="PS50011"/>
    </source>
</evidence>
<evidence type="ECO:0000256" key="6">
    <source>
        <dbReference type="ARBA" id="ARBA00022737"/>
    </source>
</evidence>
<dbReference type="OMA" id="CIDNRER"/>
<dbReference type="Proteomes" id="UP000023152">
    <property type="component" value="Unassembled WGS sequence"/>
</dbReference>
<comment type="catalytic activity">
    <reaction evidence="12">
        <text>L-threonyl-[protein] + ATP = O-phospho-L-threonyl-[protein] + ADP + H(+)</text>
        <dbReference type="Rhea" id="RHEA:46608"/>
        <dbReference type="Rhea" id="RHEA-COMP:11060"/>
        <dbReference type="Rhea" id="RHEA-COMP:11605"/>
        <dbReference type="ChEBI" id="CHEBI:15378"/>
        <dbReference type="ChEBI" id="CHEBI:30013"/>
        <dbReference type="ChEBI" id="CHEBI:30616"/>
        <dbReference type="ChEBI" id="CHEBI:61977"/>
        <dbReference type="ChEBI" id="CHEBI:456216"/>
        <dbReference type="EC" id="2.7.11.1"/>
    </reaction>
</comment>
<dbReference type="PROSITE" id="PS00107">
    <property type="entry name" value="PROTEIN_KINASE_ATP"/>
    <property type="match status" value="1"/>
</dbReference>
<protein>
    <recommendedName>
        <fullName evidence="2">non-specific serine/threonine protein kinase</fullName>
        <ecNumber evidence="2">2.7.11.1</ecNumber>
    </recommendedName>
</protein>
<dbReference type="GO" id="GO:0005524">
    <property type="term" value="F:ATP binding"/>
    <property type="evidence" value="ECO:0007669"/>
    <property type="project" value="UniProtKB-UniRule"/>
</dbReference>
<dbReference type="OrthoDB" id="548217at2759"/>
<keyword evidence="6" id="KW-0677">Repeat</keyword>
<keyword evidence="4" id="KW-0808">Transferase</keyword>
<evidence type="ECO:0000256" key="1">
    <source>
        <dbReference type="ARBA" id="ARBA00001946"/>
    </source>
</evidence>
<proteinExistence type="inferred from homology"/>
<evidence type="ECO:0000256" key="2">
    <source>
        <dbReference type="ARBA" id="ARBA00012513"/>
    </source>
</evidence>
<evidence type="ECO:0000256" key="14">
    <source>
        <dbReference type="PROSITE-ProRule" id="PRU10141"/>
    </source>
</evidence>
<evidence type="ECO:0000256" key="12">
    <source>
        <dbReference type="ARBA" id="ARBA00047899"/>
    </source>
</evidence>
<dbReference type="EMBL" id="ASPP01007237">
    <property type="protein sequence ID" value="ETO27472.1"/>
    <property type="molecule type" value="Genomic_DNA"/>
</dbReference>
<evidence type="ECO:0000313" key="17">
    <source>
        <dbReference type="Proteomes" id="UP000023152"/>
    </source>
</evidence>
<organism evidence="16 17">
    <name type="scientific">Reticulomyxa filosa</name>
    <dbReference type="NCBI Taxonomy" id="46433"/>
    <lineage>
        <taxon>Eukaryota</taxon>
        <taxon>Sar</taxon>
        <taxon>Rhizaria</taxon>
        <taxon>Retaria</taxon>
        <taxon>Foraminifera</taxon>
        <taxon>Monothalamids</taxon>
        <taxon>Reticulomyxidae</taxon>
        <taxon>Reticulomyxa</taxon>
    </lineage>
</organism>
<comment type="catalytic activity">
    <reaction evidence="13">
        <text>L-seryl-[protein] + ATP = O-phospho-L-seryl-[protein] + ADP + H(+)</text>
        <dbReference type="Rhea" id="RHEA:17989"/>
        <dbReference type="Rhea" id="RHEA-COMP:9863"/>
        <dbReference type="Rhea" id="RHEA-COMP:11604"/>
        <dbReference type="ChEBI" id="CHEBI:15378"/>
        <dbReference type="ChEBI" id="CHEBI:29999"/>
        <dbReference type="ChEBI" id="CHEBI:30616"/>
        <dbReference type="ChEBI" id="CHEBI:83421"/>
        <dbReference type="ChEBI" id="CHEBI:456216"/>
        <dbReference type="EC" id="2.7.11.1"/>
    </reaction>
</comment>
<dbReference type="InterPro" id="IPR000719">
    <property type="entry name" value="Prot_kinase_dom"/>
</dbReference>
<gene>
    <name evidence="16" type="ORF">RFI_09662</name>
</gene>
<reference evidence="16 17" key="1">
    <citation type="journal article" date="2013" name="Curr. Biol.">
        <title>The Genome of the Foraminiferan Reticulomyxa filosa.</title>
        <authorList>
            <person name="Glockner G."/>
            <person name="Hulsmann N."/>
            <person name="Schleicher M."/>
            <person name="Noegel A.A."/>
            <person name="Eichinger L."/>
            <person name="Gallinger C."/>
            <person name="Pawlowski J."/>
            <person name="Sierra R."/>
            <person name="Euteneuer U."/>
            <person name="Pillet L."/>
            <person name="Moustafa A."/>
            <person name="Platzer M."/>
            <person name="Groth M."/>
            <person name="Szafranski K."/>
            <person name="Schliwa M."/>
        </authorList>
    </citation>
    <scope>NUCLEOTIDE SEQUENCE [LARGE SCALE GENOMIC DNA]</scope>
</reference>
<keyword evidence="10 14" id="KW-0067">ATP-binding</keyword>
<keyword evidence="8" id="KW-0418">Kinase</keyword>
<dbReference type="AlphaFoldDB" id="X6NQ35"/>
<evidence type="ECO:0000256" key="3">
    <source>
        <dbReference type="ARBA" id="ARBA00022527"/>
    </source>
</evidence>
<keyword evidence="5" id="KW-0479">Metal-binding</keyword>
<dbReference type="SUPFAM" id="SSF56112">
    <property type="entry name" value="Protein kinase-like (PK-like)"/>
    <property type="match status" value="1"/>
</dbReference>
<evidence type="ECO:0000313" key="16">
    <source>
        <dbReference type="EMBL" id="ETO27472.1"/>
    </source>
</evidence>
<keyword evidence="9" id="KW-0106">Calcium</keyword>
<comment type="caution">
    <text evidence="16">The sequence shown here is derived from an EMBL/GenBank/DDBJ whole genome shotgun (WGS) entry which is preliminary data.</text>
</comment>
<evidence type="ECO:0000256" key="5">
    <source>
        <dbReference type="ARBA" id="ARBA00022723"/>
    </source>
</evidence>
<dbReference type="EC" id="2.7.11.1" evidence="2"/>
<comment type="cofactor">
    <cofactor evidence="1">
        <name>Mg(2+)</name>
        <dbReference type="ChEBI" id="CHEBI:18420"/>
    </cofactor>
</comment>
<dbReference type="Gene3D" id="1.10.510.10">
    <property type="entry name" value="Transferase(Phosphotransferase) domain 1"/>
    <property type="match status" value="1"/>
</dbReference>
<evidence type="ECO:0000256" key="11">
    <source>
        <dbReference type="ARBA" id="ARBA00024334"/>
    </source>
</evidence>
<name>X6NQ35_RETFI</name>
<dbReference type="FunFam" id="3.30.200.20:FF:000315">
    <property type="entry name" value="Calcium-dependent protein kinase 3"/>
    <property type="match status" value="1"/>
</dbReference>
<feature type="binding site" evidence="14">
    <location>
        <position position="39"/>
    </location>
    <ligand>
        <name>ATP</name>
        <dbReference type="ChEBI" id="CHEBI:30616"/>
    </ligand>
</feature>
<keyword evidence="17" id="KW-1185">Reference proteome</keyword>
<dbReference type="GO" id="GO:0004674">
    <property type="term" value="F:protein serine/threonine kinase activity"/>
    <property type="evidence" value="ECO:0007669"/>
    <property type="project" value="UniProtKB-KW"/>
</dbReference>
<dbReference type="SMART" id="SM00220">
    <property type="entry name" value="S_TKc"/>
    <property type="match status" value="1"/>
</dbReference>
<feature type="domain" description="Protein kinase" evidence="15">
    <location>
        <begin position="10"/>
        <end position="148"/>
    </location>
</feature>
<sequence>THTHTQKDHYTIGEVLGKGHFSFVHLGCNKITKKKYAIKIVEKKCIDNRERLALRNEIAIMKLVKHPYIINLIDVFEDQRMIYMVMALVEHGDLFKRWHSKTTTPKVFQEQVVKIIIWKLLDALEYLHGLGIVHRDLKPENVLQKINK</sequence>
<dbReference type="InterPro" id="IPR017441">
    <property type="entry name" value="Protein_kinase_ATP_BS"/>
</dbReference>
<accession>X6NQ35</accession>
<evidence type="ECO:0000256" key="4">
    <source>
        <dbReference type="ARBA" id="ARBA00022679"/>
    </source>
</evidence>
<dbReference type="Pfam" id="PF00069">
    <property type="entry name" value="Pkinase"/>
    <property type="match status" value="1"/>
</dbReference>